<keyword evidence="1" id="KW-1133">Transmembrane helix</keyword>
<gene>
    <name evidence="2" type="ORF">LCGC14_2275460</name>
</gene>
<comment type="caution">
    <text evidence="2">The sequence shown here is derived from an EMBL/GenBank/DDBJ whole genome shotgun (WGS) entry which is preliminary data.</text>
</comment>
<protein>
    <submittedName>
        <fullName evidence="2">Uncharacterized protein</fullName>
    </submittedName>
</protein>
<dbReference type="AlphaFoldDB" id="A0A0F9F882"/>
<reference evidence="2" key="1">
    <citation type="journal article" date="2015" name="Nature">
        <title>Complex archaea that bridge the gap between prokaryotes and eukaryotes.</title>
        <authorList>
            <person name="Spang A."/>
            <person name="Saw J.H."/>
            <person name="Jorgensen S.L."/>
            <person name="Zaremba-Niedzwiedzka K."/>
            <person name="Martijn J."/>
            <person name="Lind A.E."/>
            <person name="van Eijk R."/>
            <person name="Schleper C."/>
            <person name="Guy L."/>
            <person name="Ettema T.J."/>
        </authorList>
    </citation>
    <scope>NUCLEOTIDE SEQUENCE</scope>
</reference>
<evidence type="ECO:0000313" key="2">
    <source>
        <dbReference type="EMBL" id="KKL53435.1"/>
    </source>
</evidence>
<sequence length="431" mass="48855">MRTRTSGDKSKNKYYIGAGVLAGAIFLIWIIAFSPFSVLPGTTTTTTTKALSTFTLIDYRTGEDVSEWVEVSVWTEDPDDLPFDQDDDPYRLTNFDEDVSSKDASDADIDLRDFTHAWLEIDPDFESDYGGYNAVFSPSITSNDFRKLSPGANYDYIVYVYHEPSNVSINVLERGNNLFFDFDNANEWGQTPGNNIGFPFYNNTDTGRFTVVLNTPYNSTDGHHAGVVGGDEWDIDRDELDDMTRDELFWLADQSNFRTVAPYYDIQDDTLKDYSSYEKLEMLTNAFAVRFRFNTTISLVAGNVFQVNMTLSDRDGVVGNVFQVNMTLSDRDGIDVPAELVISGTDVYAIFYEPITFTNHMYNFDIDIFTIGVDINCTYVQTGRIVVPQGDSPFSLGAFTVYNTATLWDILSRTDDDVYPLHHEWWRPPTS</sequence>
<dbReference type="EMBL" id="LAZR01031545">
    <property type="protein sequence ID" value="KKL53435.1"/>
    <property type="molecule type" value="Genomic_DNA"/>
</dbReference>
<keyword evidence="1" id="KW-0472">Membrane</keyword>
<proteinExistence type="predicted"/>
<accession>A0A0F9F882</accession>
<organism evidence="2">
    <name type="scientific">marine sediment metagenome</name>
    <dbReference type="NCBI Taxonomy" id="412755"/>
    <lineage>
        <taxon>unclassified sequences</taxon>
        <taxon>metagenomes</taxon>
        <taxon>ecological metagenomes</taxon>
    </lineage>
</organism>
<name>A0A0F9F882_9ZZZZ</name>
<keyword evidence="1" id="KW-0812">Transmembrane</keyword>
<evidence type="ECO:0000256" key="1">
    <source>
        <dbReference type="SAM" id="Phobius"/>
    </source>
</evidence>
<feature type="transmembrane region" description="Helical" evidence="1">
    <location>
        <begin position="12"/>
        <end position="32"/>
    </location>
</feature>